<gene>
    <name evidence="1" type="ORF">SAMN02745199_1523</name>
</gene>
<dbReference type="Proteomes" id="UP000242592">
    <property type="component" value="Unassembled WGS sequence"/>
</dbReference>
<dbReference type="STRING" id="1123380.SAMN02745199_1523"/>
<dbReference type="AlphaFoldDB" id="A0A1M5TX42"/>
<name>A0A1M5TX42_9BACT</name>
<evidence type="ECO:0000313" key="2">
    <source>
        <dbReference type="Proteomes" id="UP000242592"/>
    </source>
</evidence>
<proteinExistence type="predicted"/>
<dbReference type="GO" id="GO:0016787">
    <property type="term" value="F:hydrolase activity"/>
    <property type="evidence" value="ECO:0007669"/>
    <property type="project" value="UniProtKB-ARBA"/>
</dbReference>
<dbReference type="PANTHER" id="PTHR10151:SF120">
    <property type="entry name" value="BIS(5'-ADENOSYL)-TRIPHOSPHATASE"/>
    <property type="match status" value="1"/>
</dbReference>
<evidence type="ECO:0000313" key="1">
    <source>
        <dbReference type="EMBL" id="SHH55176.1"/>
    </source>
</evidence>
<keyword evidence="2" id="KW-1185">Reference proteome</keyword>
<protein>
    <submittedName>
        <fullName evidence="1">Predicted pyrophosphatase or phosphodiesterase, AlkP superfamily</fullName>
    </submittedName>
</protein>
<dbReference type="OrthoDB" id="502398at2"/>
<dbReference type="SUPFAM" id="SSF53649">
    <property type="entry name" value="Alkaline phosphatase-like"/>
    <property type="match status" value="1"/>
</dbReference>
<sequence>MLKPDYKNSIVAFVNVLLSKFKSEVIHEEFNDMKDLLAPELEGADKIIVLIIDSLGYNKFLTLNEKLKFEKYYKLSSVFPTTTVSAITSYMTGLTPQEHGLLGYIQFLRELGTILNMIDFSYPGMSSTSFDTLIKRKIKRLPNVFQKIKKEGYYAGILTGSNIANSGLSFLIQKDANVLTYYTLGDMFATISKLFQKEFKGLVYVYYGMLDGLGHKKGPDSYSYETEAEYILRELKRIIELQKGKNTRVFITADHGMVQIPRNKNVFLGDELRKFLRIPPTGEMRMMYLYTKVGKKQQLVDYFNDNFKNRFELISSKEALAEGYFGIGKLHPETLNRIGDLVLVTKENYAFTYLYTGGEDKLEGMHGALTEEELYVPLIVL</sequence>
<dbReference type="InterPro" id="IPR017850">
    <property type="entry name" value="Alkaline_phosphatase_core_sf"/>
</dbReference>
<dbReference type="InterPro" id="IPR002591">
    <property type="entry name" value="Phosphodiest/P_Trfase"/>
</dbReference>
<dbReference type="PANTHER" id="PTHR10151">
    <property type="entry name" value="ECTONUCLEOTIDE PYROPHOSPHATASE/PHOSPHODIESTERASE"/>
    <property type="match status" value="1"/>
</dbReference>
<accession>A0A1M5TX42</accession>
<dbReference type="EMBL" id="FQXN01000006">
    <property type="protein sequence ID" value="SHH55176.1"/>
    <property type="molecule type" value="Genomic_DNA"/>
</dbReference>
<dbReference type="Pfam" id="PF01663">
    <property type="entry name" value="Phosphodiest"/>
    <property type="match status" value="1"/>
</dbReference>
<organism evidence="1 2">
    <name type="scientific">Thermosipho atlanticus DSM 15807</name>
    <dbReference type="NCBI Taxonomy" id="1123380"/>
    <lineage>
        <taxon>Bacteria</taxon>
        <taxon>Thermotogati</taxon>
        <taxon>Thermotogota</taxon>
        <taxon>Thermotogae</taxon>
        <taxon>Thermotogales</taxon>
        <taxon>Fervidobacteriaceae</taxon>
        <taxon>Thermosipho</taxon>
    </lineage>
</organism>
<dbReference type="Gene3D" id="3.40.720.10">
    <property type="entry name" value="Alkaline Phosphatase, subunit A"/>
    <property type="match status" value="1"/>
</dbReference>
<reference evidence="2" key="1">
    <citation type="submission" date="2016-11" db="EMBL/GenBank/DDBJ databases">
        <authorList>
            <person name="Varghese N."/>
            <person name="Submissions S."/>
        </authorList>
    </citation>
    <scope>NUCLEOTIDE SEQUENCE [LARGE SCALE GENOMIC DNA]</scope>
    <source>
        <strain evidence="2">DSM 15807</strain>
    </source>
</reference>